<dbReference type="InterPro" id="IPR035513">
    <property type="entry name" value="Invertase/methylesterase_inhib"/>
</dbReference>
<evidence type="ECO:0000256" key="8">
    <source>
        <dbReference type="ARBA" id="ARBA00022801"/>
    </source>
</evidence>
<dbReference type="Proteomes" id="UP001567538">
    <property type="component" value="Unassembled WGS sequence"/>
</dbReference>
<protein>
    <recommendedName>
        <fullName evidence="5 13">Pectinesterase</fullName>
        <ecNumber evidence="5 13">3.1.1.11</ecNumber>
    </recommendedName>
</protein>
<keyword evidence="9 13" id="KW-0063">Aspartyl esterase</keyword>
<evidence type="ECO:0000256" key="7">
    <source>
        <dbReference type="ARBA" id="ARBA00022525"/>
    </source>
</evidence>
<keyword evidence="6" id="KW-0134">Cell wall</keyword>
<keyword evidence="14" id="KW-0472">Membrane</keyword>
<dbReference type="PANTHER" id="PTHR31707">
    <property type="entry name" value="PECTINESTERASE"/>
    <property type="match status" value="1"/>
</dbReference>
<comment type="similarity">
    <text evidence="3">In the N-terminal section; belongs to the PMEI family.</text>
</comment>
<dbReference type="SMART" id="SM00856">
    <property type="entry name" value="PMEI"/>
    <property type="match status" value="1"/>
</dbReference>
<keyword evidence="7" id="KW-0964">Secreted</keyword>
<evidence type="ECO:0000256" key="14">
    <source>
        <dbReference type="SAM" id="Phobius"/>
    </source>
</evidence>
<dbReference type="EMBL" id="JBEAFC010000014">
    <property type="protein sequence ID" value="KAL1531487.1"/>
    <property type="molecule type" value="Genomic_DNA"/>
</dbReference>
<evidence type="ECO:0000256" key="11">
    <source>
        <dbReference type="ARBA" id="ARBA00047928"/>
    </source>
</evidence>
<feature type="active site" evidence="12">
    <location>
        <position position="389"/>
    </location>
</feature>
<evidence type="ECO:0000256" key="4">
    <source>
        <dbReference type="ARBA" id="ARBA00007786"/>
    </source>
</evidence>
<evidence type="ECO:0000256" key="3">
    <source>
        <dbReference type="ARBA" id="ARBA00006027"/>
    </source>
</evidence>
<comment type="subcellular location">
    <subcellularLocation>
        <location evidence="1">Secreted</location>
        <location evidence="1">Cell wall</location>
    </subcellularLocation>
</comment>
<organism evidence="16 17">
    <name type="scientific">Salvia divinorum</name>
    <name type="common">Maria pastora</name>
    <name type="synonym">Diviner's sage</name>
    <dbReference type="NCBI Taxonomy" id="28513"/>
    <lineage>
        <taxon>Eukaryota</taxon>
        <taxon>Viridiplantae</taxon>
        <taxon>Streptophyta</taxon>
        <taxon>Embryophyta</taxon>
        <taxon>Tracheophyta</taxon>
        <taxon>Spermatophyta</taxon>
        <taxon>Magnoliopsida</taxon>
        <taxon>eudicotyledons</taxon>
        <taxon>Gunneridae</taxon>
        <taxon>Pentapetalae</taxon>
        <taxon>asterids</taxon>
        <taxon>lamiids</taxon>
        <taxon>Lamiales</taxon>
        <taxon>Lamiaceae</taxon>
        <taxon>Nepetoideae</taxon>
        <taxon>Mentheae</taxon>
        <taxon>Salviinae</taxon>
        <taxon>Salvia</taxon>
        <taxon>Salvia subgen. Calosphace</taxon>
    </lineage>
</organism>
<evidence type="ECO:0000256" key="12">
    <source>
        <dbReference type="PROSITE-ProRule" id="PRU10040"/>
    </source>
</evidence>
<dbReference type="Gene3D" id="2.160.20.10">
    <property type="entry name" value="Single-stranded right-handed beta-helix, Pectin lyase-like"/>
    <property type="match status" value="1"/>
</dbReference>
<evidence type="ECO:0000256" key="9">
    <source>
        <dbReference type="ARBA" id="ARBA00023085"/>
    </source>
</evidence>
<dbReference type="EC" id="3.1.1.11" evidence="5 13"/>
<dbReference type="InterPro" id="IPR033131">
    <property type="entry name" value="Pectinesterase_Asp_AS"/>
</dbReference>
<evidence type="ECO:0000256" key="6">
    <source>
        <dbReference type="ARBA" id="ARBA00022512"/>
    </source>
</evidence>
<evidence type="ECO:0000256" key="1">
    <source>
        <dbReference type="ARBA" id="ARBA00004191"/>
    </source>
</evidence>
<evidence type="ECO:0000313" key="16">
    <source>
        <dbReference type="EMBL" id="KAL1531487.1"/>
    </source>
</evidence>
<name>A0ABD1FI18_SALDI</name>
<proteinExistence type="inferred from homology"/>
<dbReference type="Pfam" id="PF04043">
    <property type="entry name" value="PMEI"/>
    <property type="match status" value="1"/>
</dbReference>
<dbReference type="GO" id="GO:0042545">
    <property type="term" value="P:cell wall modification"/>
    <property type="evidence" value="ECO:0007669"/>
    <property type="project" value="UniProtKB-UniRule"/>
</dbReference>
<dbReference type="GO" id="GO:0045490">
    <property type="term" value="P:pectin catabolic process"/>
    <property type="evidence" value="ECO:0007669"/>
    <property type="project" value="UniProtKB-UniRule"/>
</dbReference>
<keyword evidence="14" id="KW-1133">Transmembrane helix</keyword>
<reference evidence="16 17" key="1">
    <citation type="submission" date="2024-06" db="EMBL/GenBank/DDBJ databases">
        <title>A chromosome level genome sequence of Diviner's sage (Salvia divinorum).</title>
        <authorList>
            <person name="Ford S.A."/>
            <person name="Ro D.-K."/>
            <person name="Ness R.W."/>
            <person name="Phillips M.A."/>
        </authorList>
    </citation>
    <scope>NUCLEOTIDE SEQUENCE [LARGE SCALE GENOMIC DNA]</scope>
    <source>
        <strain evidence="16">SAF-2024a</strain>
        <tissue evidence="16">Leaf</tissue>
    </source>
</reference>
<dbReference type="NCBIfam" id="TIGR01614">
    <property type="entry name" value="PME_inhib"/>
    <property type="match status" value="1"/>
</dbReference>
<dbReference type="GO" id="GO:0030599">
    <property type="term" value="F:pectinesterase activity"/>
    <property type="evidence" value="ECO:0007669"/>
    <property type="project" value="UniProtKB-UniRule"/>
</dbReference>
<dbReference type="CDD" id="cd15798">
    <property type="entry name" value="PMEI-like_3"/>
    <property type="match status" value="1"/>
</dbReference>
<evidence type="ECO:0000256" key="2">
    <source>
        <dbReference type="ARBA" id="ARBA00005184"/>
    </source>
</evidence>
<keyword evidence="14" id="KW-0812">Transmembrane</keyword>
<dbReference type="AlphaFoldDB" id="A0ABD1FI18"/>
<dbReference type="Gene3D" id="1.20.140.40">
    <property type="entry name" value="Invertase/pectin methylesterase inhibitor family protein"/>
    <property type="match status" value="1"/>
</dbReference>
<dbReference type="InterPro" id="IPR006501">
    <property type="entry name" value="Pectinesterase_inhib_dom"/>
</dbReference>
<dbReference type="InterPro" id="IPR012334">
    <property type="entry name" value="Pectin_lyas_fold"/>
</dbReference>
<comment type="catalytic activity">
    <reaction evidence="11 13">
        <text>[(1-&gt;4)-alpha-D-galacturonosyl methyl ester](n) + n H2O = [(1-&gt;4)-alpha-D-galacturonosyl](n) + n methanol + n H(+)</text>
        <dbReference type="Rhea" id="RHEA:22380"/>
        <dbReference type="Rhea" id="RHEA-COMP:14570"/>
        <dbReference type="Rhea" id="RHEA-COMP:14573"/>
        <dbReference type="ChEBI" id="CHEBI:15377"/>
        <dbReference type="ChEBI" id="CHEBI:15378"/>
        <dbReference type="ChEBI" id="CHEBI:17790"/>
        <dbReference type="ChEBI" id="CHEBI:140522"/>
        <dbReference type="ChEBI" id="CHEBI:140523"/>
        <dbReference type="EC" id="3.1.1.11"/>
    </reaction>
</comment>
<keyword evidence="17" id="KW-1185">Reference proteome</keyword>
<sequence length="476" mass="51734">MASPNPYGKLNEADQERLVARRKTRRHITVIALSSIVLVAIIVAAAVGATQTRDNNNNNNNKYAGGLLRRDPLPDSCYTSLSPLVKSRHISPHELYKLSLQVSVDELSRAADGFFGSPTVKKVVVADNRTLAAVESCRKLFFLALDHLSDCASSAAGLHDLRTWLSAAGTCQQTCVDDLSAADAALGSLAEGHFRNCTEYTSNSLALVSAAEEALGGGGEWMTAGERRMLETPTGLMMFDAVVASNGSGNYTTIAAALKMVPVKSMKRFVVYVKKGIYFENVRIEKMMWNVTMVGDGKDTTIVSGRLNYVDGTPTFQSATFAVMGQGFMARDMGFINTAGPSKGQAVALMSTADRSVFHRCKMDAYQDTLYPHANRQFYRECDISGTVDFIFGNAAVVIQNCNIIPKLPMRGQTNTITAQGKKDPNQNTGISIQNCVIRPAANLTGVDTFLGRPWRNYSTTVFLQNQMEGFIDPRG</sequence>
<dbReference type="PROSITE" id="PS00503">
    <property type="entry name" value="PECTINESTERASE_2"/>
    <property type="match status" value="1"/>
</dbReference>
<accession>A0ABD1FI18</accession>
<feature type="domain" description="Pectinesterase inhibitor" evidence="15">
    <location>
        <begin position="34"/>
        <end position="207"/>
    </location>
</feature>
<comment type="similarity">
    <text evidence="4">In the C-terminal section; belongs to the pectinesterase family.</text>
</comment>
<evidence type="ECO:0000256" key="13">
    <source>
        <dbReference type="RuleBase" id="RU000589"/>
    </source>
</evidence>
<dbReference type="SUPFAM" id="SSF51126">
    <property type="entry name" value="Pectin lyase-like"/>
    <property type="match status" value="1"/>
</dbReference>
<keyword evidence="10" id="KW-0961">Cell wall biogenesis/degradation</keyword>
<evidence type="ECO:0000256" key="10">
    <source>
        <dbReference type="ARBA" id="ARBA00023316"/>
    </source>
</evidence>
<dbReference type="FunFam" id="2.160.20.10:FF:000029">
    <property type="entry name" value="Pectinesterase 4"/>
    <property type="match status" value="1"/>
</dbReference>
<evidence type="ECO:0000256" key="5">
    <source>
        <dbReference type="ARBA" id="ARBA00013229"/>
    </source>
</evidence>
<dbReference type="InterPro" id="IPR000070">
    <property type="entry name" value="Pectinesterase_cat"/>
</dbReference>
<dbReference type="Pfam" id="PF01095">
    <property type="entry name" value="Pectinesterase"/>
    <property type="match status" value="1"/>
</dbReference>
<dbReference type="InterPro" id="IPR011050">
    <property type="entry name" value="Pectin_lyase_fold/virulence"/>
</dbReference>
<gene>
    <name evidence="16" type="ORF">AAHA92_31618</name>
</gene>
<comment type="pathway">
    <text evidence="2 13">Glycan metabolism; pectin degradation; 2-dehydro-3-deoxy-D-gluconate from pectin: step 1/5.</text>
</comment>
<evidence type="ECO:0000313" key="17">
    <source>
        <dbReference type="Proteomes" id="UP001567538"/>
    </source>
</evidence>
<feature type="transmembrane region" description="Helical" evidence="14">
    <location>
        <begin position="27"/>
        <end position="49"/>
    </location>
</feature>
<evidence type="ECO:0000259" key="15">
    <source>
        <dbReference type="SMART" id="SM00856"/>
    </source>
</evidence>
<comment type="caution">
    <text evidence="16">The sequence shown here is derived from an EMBL/GenBank/DDBJ whole genome shotgun (WGS) entry which is preliminary data.</text>
</comment>
<keyword evidence="8 13" id="KW-0378">Hydrolase</keyword>
<dbReference type="SUPFAM" id="SSF101148">
    <property type="entry name" value="Plant invertase/pectin methylesterase inhibitor"/>
    <property type="match status" value="1"/>
</dbReference>